<dbReference type="EMBL" id="CP012600">
    <property type="protein sequence ID" value="ALC80761.1"/>
    <property type="molecule type" value="Genomic_DNA"/>
</dbReference>
<gene>
    <name evidence="1" type="ORF">AM592_03520</name>
</gene>
<dbReference type="SUPFAM" id="SSF54285">
    <property type="entry name" value="MoaD/ThiS"/>
    <property type="match status" value="1"/>
</dbReference>
<dbReference type="InterPro" id="IPR003749">
    <property type="entry name" value="ThiS/MoaD-like"/>
</dbReference>
<dbReference type="RefSeq" id="WP_053602502.1">
    <property type="nucleotide sequence ID" value="NZ_CP012600.1"/>
</dbReference>
<reference evidence="2" key="1">
    <citation type="submission" date="2015-08" db="EMBL/GenBank/DDBJ databases">
        <title>Genome sequencing project for genomic taxonomy and phylogenomics of Bacillus-like bacteria.</title>
        <authorList>
            <person name="Liu B."/>
            <person name="Wang J."/>
            <person name="Zhu Y."/>
            <person name="Liu G."/>
            <person name="Chen Q."/>
            <person name="Chen Z."/>
            <person name="Lan J."/>
            <person name="Che J."/>
            <person name="Ge C."/>
            <person name="Shi H."/>
            <person name="Pan Z."/>
            <person name="Liu X."/>
        </authorList>
    </citation>
    <scope>NUCLEOTIDE SEQUENCE [LARGE SCALE GENOMIC DNA]</scope>
    <source>
        <strain evidence="2">FJAT-4402</strain>
    </source>
</reference>
<dbReference type="PATRIC" id="fig|1441095.3.peg.767"/>
<evidence type="ECO:0000313" key="2">
    <source>
        <dbReference type="Proteomes" id="UP000067625"/>
    </source>
</evidence>
<dbReference type="OrthoDB" id="9798559at2"/>
<dbReference type="PANTHER" id="PTHR34472:SF1">
    <property type="entry name" value="SULFUR CARRIER PROTEIN THIS"/>
    <property type="match status" value="1"/>
</dbReference>
<sequence length="67" mass="7632">MMIQLNGRKITVDNGITTVQKLLEAYQLDNRIVIVEKNKEIIDKSNYTDEQLQENDVVELVHFVGGG</sequence>
<dbReference type="InterPro" id="IPR016155">
    <property type="entry name" value="Mopterin_synth/thiamin_S_b"/>
</dbReference>
<accession>A0A0M4FET9</accession>
<protein>
    <submittedName>
        <fullName evidence="1">Thiamine biosynthesis protein ThiS</fullName>
    </submittedName>
</protein>
<dbReference type="STRING" id="1441095.AM592_03520"/>
<organism evidence="1 2">
    <name type="scientific">Bacillus gobiensis</name>
    <dbReference type="NCBI Taxonomy" id="1441095"/>
    <lineage>
        <taxon>Bacteria</taxon>
        <taxon>Bacillati</taxon>
        <taxon>Bacillota</taxon>
        <taxon>Bacilli</taxon>
        <taxon>Bacillales</taxon>
        <taxon>Bacillaceae</taxon>
        <taxon>Bacillus</taxon>
    </lineage>
</organism>
<name>A0A0M4FET9_9BACI</name>
<evidence type="ECO:0000313" key="1">
    <source>
        <dbReference type="EMBL" id="ALC80761.1"/>
    </source>
</evidence>
<dbReference type="Proteomes" id="UP000067625">
    <property type="component" value="Chromosome"/>
</dbReference>
<dbReference type="InterPro" id="IPR012675">
    <property type="entry name" value="Beta-grasp_dom_sf"/>
</dbReference>
<dbReference type="Gene3D" id="3.10.20.30">
    <property type="match status" value="1"/>
</dbReference>
<dbReference type="Pfam" id="PF02597">
    <property type="entry name" value="ThiS"/>
    <property type="match status" value="1"/>
</dbReference>
<reference evidence="1 2" key="2">
    <citation type="journal article" date="2016" name="Int. J. Syst. Evol. Microbiol.">
        <title>Bacillus gobiensis sp. nov., isolated from a soil sample.</title>
        <authorList>
            <person name="Liu B."/>
            <person name="Liu G.H."/>
            <person name="Cetin S."/>
            <person name="Schumann P."/>
            <person name="Pan Z.Z."/>
            <person name="Chen Q.Q."/>
        </authorList>
    </citation>
    <scope>NUCLEOTIDE SEQUENCE [LARGE SCALE GENOMIC DNA]</scope>
    <source>
        <strain evidence="1 2">FJAT-4402</strain>
    </source>
</reference>
<dbReference type="InterPro" id="IPR010035">
    <property type="entry name" value="Thi_S"/>
</dbReference>
<keyword evidence="2" id="KW-1185">Reference proteome</keyword>
<dbReference type="PANTHER" id="PTHR34472">
    <property type="entry name" value="SULFUR CARRIER PROTEIN THIS"/>
    <property type="match status" value="1"/>
</dbReference>
<dbReference type="CDD" id="cd00565">
    <property type="entry name" value="Ubl_ThiS"/>
    <property type="match status" value="1"/>
</dbReference>
<proteinExistence type="predicted"/>
<dbReference type="AlphaFoldDB" id="A0A0M4FET9"/>
<dbReference type="NCBIfam" id="TIGR01683">
    <property type="entry name" value="thiS"/>
    <property type="match status" value="1"/>
</dbReference>